<evidence type="ECO:0008006" key="4">
    <source>
        <dbReference type="Google" id="ProtNLM"/>
    </source>
</evidence>
<evidence type="ECO:0000313" key="3">
    <source>
        <dbReference type="Proteomes" id="UP001215231"/>
    </source>
</evidence>
<name>A0ABY7VHH6_9GAMM</name>
<dbReference type="Proteomes" id="UP001215231">
    <property type="component" value="Chromosome"/>
</dbReference>
<feature type="signal peptide" evidence="1">
    <location>
        <begin position="1"/>
        <end position="21"/>
    </location>
</feature>
<evidence type="ECO:0000256" key="1">
    <source>
        <dbReference type="SAM" id="SignalP"/>
    </source>
</evidence>
<dbReference type="RefSeq" id="WP_274053187.1">
    <property type="nucleotide sequence ID" value="NZ_CP059693.1"/>
</dbReference>
<reference evidence="2 3" key="1">
    <citation type="journal article" date="2022" name="Mar. Drugs">
        <title>Bioassay-Guided Fractionation Leads to the Detection of Cholic Acid Generated by the Rare Thalassomonas sp.</title>
        <authorList>
            <person name="Pheiffer F."/>
            <person name="Schneider Y.K."/>
            <person name="Hansen E.H."/>
            <person name="Andersen J.H."/>
            <person name="Isaksson J."/>
            <person name="Busche T."/>
            <person name="R C."/>
            <person name="Kalinowski J."/>
            <person name="Zyl L.V."/>
            <person name="Trindade M."/>
        </authorList>
    </citation>
    <scope>NUCLEOTIDE SEQUENCE [LARGE SCALE GENOMIC DNA]</scope>
    <source>
        <strain evidence="2 3">A5K-61T</strain>
    </source>
</reference>
<organism evidence="2 3">
    <name type="scientific">Thalassomonas haliotis</name>
    <dbReference type="NCBI Taxonomy" id="485448"/>
    <lineage>
        <taxon>Bacteria</taxon>
        <taxon>Pseudomonadati</taxon>
        <taxon>Pseudomonadota</taxon>
        <taxon>Gammaproteobacteria</taxon>
        <taxon>Alteromonadales</taxon>
        <taxon>Colwelliaceae</taxon>
        <taxon>Thalassomonas</taxon>
    </lineage>
</organism>
<dbReference type="EMBL" id="CP059693">
    <property type="protein sequence ID" value="WDE12862.1"/>
    <property type="molecule type" value="Genomic_DNA"/>
</dbReference>
<keyword evidence="1" id="KW-0732">Signal</keyword>
<protein>
    <recommendedName>
        <fullName evidence="4">Lipoprotein</fullName>
    </recommendedName>
</protein>
<proteinExistence type="predicted"/>
<dbReference type="PROSITE" id="PS51257">
    <property type="entry name" value="PROKAR_LIPOPROTEIN"/>
    <property type="match status" value="1"/>
</dbReference>
<evidence type="ECO:0000313" key="2">
    <source>
        <dbReference type="EMBL" id="WDE12862.1"/>
    </source>
</evidence>
<accession>A0ABY7VHH6</accession>
<sequence length="226" mass="25323">MKKLHAVFTVFFVLLLSACGATPQPSIVLDKEYINSPEQRIGVYFKVDQASTHIYGASCLLCYGVASAANSSLTKHFESEAISGIEGLKKVVSDRMQQQGKNVQFVSLPVEIKKLPKFKKTLGFPHRDFRSLKEKLNIDTLIVVDIKEHGAYRQYNAYVPTTDPMGAVEGEVYTVDLNTNRYVQYEKLSIRVNASGEWDEPPSFPGVTGSYYEALEKAKERINALF</sequence>
<gene>
    <name evidence="2" type="ORF">H3N35_05200</name>
</gene>
<keyword evidence="3" id="KW-1185">Reference proteome</keyword>
<feature type="chain" id="PRO_5046998523" description="Lipoprotein" evidence="1">
    <location>
        <begin position="22"/>
        <end position="226"/>
    </location>
</feature>